<keyword evidence="1" id="KW-0805">Transcription regulation</keyword>
<gene>
    <name evidence="4" type="ORF">QJS35_14990</name>
</gene>
<evidence type="ECO:0000313" key="4">
    <source>
        <dbReference type="EMBL" id="MEQ4483699.1"/>
    </source>
</evidence>
<evidence type="ECO:0000256" key="1">
    <source>
        <dbReference type="ARBA" id="ARBA00023015"/>
    </source>
</evidence>
<keyword evidence="5" id="KW-1185">Reference proteome</keyword>
<evidence type="ECO:0000256" key="2">
    <source>
        <dbReference type="ARBA" id="ARBA00023163"/>
    </source>
</evidence>
<organism evidence="4 5">
    <name type="scientific">Cohnella silvisoli</name>
    <dbReference type="NCBI Taxonomy" id="2873699"/>
    <lineage>
        <taxon>Bacteria</taxon>
        <taxon>Bacillati</taxon>
        <taxon>Bacillota</taxon>
        <taxon>Bacilli</taxon>
        <taxon>Bacillales</taxon>
        <taxon>Paenibacillaceae</taxon>
        <taxon>Cohnella</taxon>
    </lineage>
</organism>
<evidence type="ECO:0000313" key="5">
    <source>
        <dbReference type="Proteomes" id="UP001493487"/>
    </source>
</evidence>
<comment type="caution">
    <text evidence="4">The sequence shown here is derived from an EMBL/GenBank/DDBJ whole genome shotgun (WGS) entry which is preliminary data.</text>
</comment>
<evidence type="ECO:0000259" key="3">
    <source>
        <dbReference type="Pfam" id="PF13305"/>
    </source>
</evidence>
<dbReference type="Pfam" id="PF13305">
    <property type="entry name" value="TetR_C_33"/>
    <property type="match status" value="1"/>
</dbReference>
<dbReference type="Gene3D" id="1.10.357.10">
    <property type="entry name" value="Tetracycline Repressor, domain 2"/>
    <property type="match status" value="1"/>
</dbReference>
<dbReference type="RefSeq" id="WP_232186130.1">
    <property type="nucleotide sequence ID" value="NZ_JAIOAP010000007.1"/>
</dbReference>
<protein>
    <submittedName>
        <fullName evidence="4">TetR-like C-terminal domain-containing protein</fullName>
    </submittedName>
</protein>
<dbReference type="Gene3D" id="1.10.10.60">
    <property type="entry name" value="Homeodomain-like"/>
    <property type="match status" value="1"/>
</dbReference>
<sequence length="187" mass="20381">MRAGIKPEIVIGAAAEIADRDGWDQVTLGNVAGQLGIKTPSLYNHVAGLPDLRQKLSLYAIRLLRDRLNDAAIGQSGKQALIEIGKAYVGFVRVHPGLYEAVNRLTDPKPPEFDKTAEQILALFIRLMQPLGLPDTEAVHAIRGLRSMVHGFASLESMGGFQMPEDLMESLTKAITYYIDGLSGHFA</sequence>
<dbReference type="EMBL" id="JASKHM010000008">
    <property type="protein sequence ID" value="MEQ4483699.1"/>
    <property type="molecule type" value="Genomic_DNA"/>
</dbReference>
<dbReference type="SUPFAM" id="SSF48498">
    <property type="entry name" value="Tetracyclin repressor-like, C-terminal domain"/>
    <property type="match status" value="1"/>
</dbReference>
<dbReference type="InterPro" id="IPR025996">
    <property type="entry name" value="MT1864/Rv1816-like_C"/>
</dbReference>
<keyword evidence="2" id="KW-0804">Transcription</keyword>
<reference evidence="4 5" key="1">
    <citation type="journal article" date="2023" name="Genome Announc.">
        <title>Pan-Genome Analyses of the Genus Cohnella and Proposal of the Novel Species Cohnella silvisoli sp. nov., Isolated from Forest Soil.</title>
        <authorList>
            <person name="Wang C."/>
            <person name="Mao L."/>
            <person name="Bao G."/>
            <person name="Zhu H."/>
        </authorList>
    </citation>
    <scope>NUCLEOTIDE SEQUENCE [LARGE SCALE GENOMIC DNA]</scope>
    <source>
        <strain evidence="4 5">NL03-T5-1</strain>
    </source>
</reference>
<proteinExistence type="predicted"/>
<name>A0ABV1KUI0_9BACL</name>
<feature type="domain" description="HTH-type transcriptional regulator MT1864/Rv1816-like C-terminal" evidence="3">
    <location>
        <begin position="82"/>
        <end position="175"/>
    </location>
</feature>
<accession>A0ABV1KUI0</accession>
<dbReference type="SUPFAM" id="SSF46689">
    <property type="entry name" value="Homeodomain-like"/>
    <property type="match status" value="1"/>
</dbReference>
<dbReference type="InterPro" id="IPR036271">
    <property type="entry name" value="Tet_transcr_reg_TetR-rel_C_sf"/>
</dbReference>
<dbReference type="Proteomes" id="UP001493487">
    <property type="component" value="Unassembled WGS sequence"/>
</dbReference>
<dbReference type="InterPro" id="IPR009057">
    <property type="entry name" value="Homeodomain-like_sf"/>
</dbReference>